<dbReference type="RefSeq" id="WP_303301226.1">
    <property type="nucleotide sequence ID" value="NZ_BAABDA010000051.1"/>
</dbReference>
<evidence type="ECO:0000313" key="2">
    <source>
        <dbReference type="Proteomes" id="UP001176806"/>
    </source>
</evidence>
<sequence length="223" mass="25911">MKQLLTLGLLLIMFSCGKEKVLQLPEISHSEITEIYDVSPAYLFYDETQKDSVELNRKNLISTTNWLVNVDKRLTLKQAIPHIKYLQNKKQNSSHKKKSAKNYFTCNDTSRKNLGFIEFTDVVFESDFKNETLPDLKADSYFGLVEFNSFEKIEMTVIYGEHMETLNLNFDDLLSYIRESKALTLKLSFNSNISFQDYISVKSKILSIDSVSLQLFNHELIFN</sequence>
<proteinExistence type="predicted"/>
<dbReference type="PROSITE" id="PS51257">
    <property type="entry name" value="PROKAR_LIPOPROTEIN"/>
    <property type="match status" value="1"/>
</dbReference>
<protein>
    <recommendedName>
        <fullName evidence="3">Lipoprotein</fullName>
    </recommendedName>
</protein>
<dbReference type="Proteomes" id="UP001176806">
    <property type="component" value="Unassembled WGS sequence"/>
</dbReference>
<comment type="caution">
    <text evidence="1">The sequence shown here is derived from an EMBL/GenBank/DDBJ whole genome shotgun (WGS) entry which is preliminary data.</text>
</comment>
<name>A0ABT8WLQ4_9FLAO</name>
<evidence type="ECO:0008006" key="3">
    <source>
        <dbReference type="Google" id="ProtNLM"/>
    </source>
</evidence>
<dbReference type="EMBL" id="JAUOEL010000002">
    <property type="protein sequence ID" value="MDO5974087.1"/>
    <property type="molecule type" value="Genomic_DNA"/>
</dbReference>
<organism evidence="1 2">
    <name type="scientific">Flavivirga jejuensis</name>
    <dbReference type="NCBI Taxonomy" id="870487"/>
    <lineage>
        <taxon>Bacteria</taxon>
        <taxon>Pseudomonadati</taxon>
        <taxon>Bacteroidota</taxon>
        <taxon>Flavobacteriia</taxon>
        <taxon>Flavobacteriales</taxon>
        <taxon>Flavobacteriaceae</taxon>
        <taxon>Flavivirga</taxon>
    </lineage>
</organism>
<evidence type="ECO:0000313" key="1">
    <source>
        <dbReference type="EMBL" id="MDO5974087.1"/>
    </source>
</evidence>
<gene>
    <name evidence="1" type="ORF">Q4Q40_07815</name>
</gene>
<reference evidence="1" key="1">
    <citation type="submission" date="2023-07" db="EMBL/GenBank/DDBJ databases">
        <title>Two novel species in the genus Flavivirga.</title>
        <authorList>
            <person name="Kwon K."/>
        </authorList>
    </citation>
    <scope>NUCLEOTIDE SEQUENCE</scope>
    <source>
        <strain evidence="1">KACC 14158</strain>
    </source>
</reference>
<keyword evidence="2" id="KW-1185">Reference proteome</keyword>
<accession>A0ABT8WLQ4</accession>